<dbReference type="Pfam" id="PF00226">
    <property type="entry name" value="DnaJ"/>
    <property type="match status" value="1"/>
</dbReference>
<evidence type="ECO:0000259" key="1">
    <source>
        <dbReference type="PROSITE" id="PS50076"/>
    </source>
</evidence>
<dbReference type="EMBL" id="OIVN01005556">
    <property type="protein sequence ID" value="SPD22965.1"/>
    <property type="molecule type" value="Genomic_DNA"/>
</dbReference>
<dbReference type="CDD" id="cd06257">
    <property type="entry name" value="DnaJ"/>
    <property type="match status" value="1"/>
</dbReference>
<organism evidence="2">
    <name type="scientific">Fagus sylvatica</name>
    <name type="common">Beechnut</name>
    <dbReference type="NCBI Taxonomy" id="28930"/>
    <lineage>
        <taxon>Eukaryota</taxon>
        <taxon>Viridiplantae</taxon>
        <taxon>Streptophyta</taxon>
        <taxon>Embryophyta</taxon>
        <taxon>Tracheophyta</taxon>
        <taxon>Spermatophyta</taxon>
        <taxon>Magnoliopsida</taxon>
        <taxon>eudicotyledons</taxon>
        <taxon>Gunneridae</taxon>
        <taxon>Pentapetalae</taxon>
        <taxon>rosids</taxon>
        <taxon>fabids</taxon>
        <taxon>Fagales</taxon>
        <taxon>Fagaceae</taxon>
        <taxon>Fagus</taxon>
    </lineage>
</organism>
<proteinExistence type="predicted"/>
<dbReference type="SUPFAM" id="SSF46565">
    <property type="entry name" value="Chaperone J-domain"/>
    <property type="match status" value="1"/>
</dbReference>
<name>A0A2N9IF77_FAGSY</name>
<dbReference type="PANTHER" id="PTHR44137">
    <property type="entry name" value="BNAC03G44070D PROTEIN"/>
    <property type="match status" value="1"/>
</dbReference>
<accession>A0A2N9IF77</accession>
<reference evidence="2" key="1">
    <citation type="submission" date="2018-02" db="EMBL/GenBank/DDBJ databases">
        <authorList>
            <person name="Cohen D.B."/>
            <person name="Kent A.D."/>
        </authorList>
    </citation>
    <scope>NUCLEOTIDE SEQUENCE</scope>
</reference>
<dbReference type="AlphaFoldDB" id="A0A2N9IF77"/>
<gene>
    <name evidence="2" type="ORF">FSB_LOCUS50847</name>
</gene>
<protein>
    <recommendedName>
        <fullName evidence="1">J domain-containing protein</fullName>
    </recommendedName>
</protein>
<dbReference type="InterPro" id="IPR001623">
    <property type="entry name" value="DnaJ_domain"/>
</dbReference>
<dbReference type="PROSITE" id="PS50076">
    <property type="entry name" value="DNAJ_2"/>
    <property type="match status" value="1"/>
</dbReference>
<dbReference type="PANTHER" id="PTHR44137:SF57">
    <property type="entry name" value="CHAPERONE DNAJ-DOMAIN PROTEIN"/>
    <property type="match status" value="1"/>
</dbReference>
<sequence length="188" mass="21197">MTDLLLDYAKEEWIDGKFKEAYDLASTAKELDPYFLNVNNLCAAYRVDYVVETKKNKVGQTDLYAILGLNPYDPSLTIDTINSTYCKLVKLVHPQLLSSPVAEGALRFITIAWETLTNESTKETYDVRNGLRLPRKNIKRLAHQTGTGTGTGSGSDQRAQVIRVGMKRCRPMEDSSRRICAKRAGYHM</sequence>
<feature type="domain" description="J" evidence="1">
    <location>
        <begin position="62"/>
        <end position="129"/>
    </location>
</feature>
<dbReference type="InterPro" id="IPR036869">
    <property type="entry name" value="J_dom_sf"/>
</dbReference>
<dbReference type="Gene3D" id="1.10.287.110">
    <property type="entry name" value="DnaJ domain"/>
    <property type="match status" value="1"/>
</dbReference>
<evidence type="ECO:0000313" key="2">
    <source>
        <dbReference type="EMBL" id="SPD22965.1"/>
    </source>
</evidence>
<dbReference type="SMART" id="SM00271">
    <property type="entry name" value="DnaJ"/>
    <property type="match status" value="1"/>
</dbReference>